<dbReference type="GO" id="GO:0004803">
    <property type="term" value="F:transposase activity"/>
    <property type="evidence" value="ECO:0007669"/>
    <property type="project" value="InterPro"/>
</dbReference>
<evidence type="ECO:0000256" key="1">
    <source>
        <dbReference type="ARBA" id="ARBA00009402"/>
    </source>
</evidence>
<organism evidence="7 8">
    <name type="scientific">Rhodanobacter denitrificans</name>
    <dbReference type="NCBI Taxonomy" id="666685"/>
    <lineage>
        <taxon>Bacteria</taxon>
        <taxon>Pseudomonadati</taxon>
        <taxon>Pseudomonadota</taxon>
        <taxon>Gammaproteobacteria</taxon>
        <taxon>Lysobacterales</taxon>
        <taxon>Rhodanobacteraceae</taxon>
        <taxon>Rhodanobacter</taxon>
    </lineage>
</organism>
<evidence type="ECO:0000256" key="3">
    <source>
        <dbReference type="ARBA" id="ARBA00023125"/>
    </source>
</evidence>
<dbReference type="InterPro" id="IPR025296">
    <property type="entry name" value="DUF4158"/>
</dbReference>
<dbReference type="Pfam" id="PF01526">
    <property type="entry name" value="DDE_Tnp_Tn3"/>
    <property type="match status" value="1"/>
</dbReference>
<dbReference type="GO" id="GO:0006313">
    <property type="term" value="P:DNA transposition"/>
    <property type="evidence" value="ECO:0007669"/>
    <property type="project" value="InterPro"/>
</dbReference>
<proteinExistence type="inferred from homology"/>
<evidence type="ECO:0000259" key="5">
    <source>
        <dbReference type="Pfam" id="PF01526"/>
    </source>
</evidence>
<keyword evidence="2" id="KW-0815">Transposition</keyword>
<gene>
    <name evidence="7" type="ORF">DI564_18125</name>
</gene>
<comment type="similarity">
    <text evidence="1">Belongs to the transposase 7 family.</text>
</comment>
<protein>
    <submittedName>
        <fullName evidence="7">Tn3 family transposase</fullName>
    </submittedName>
</protein>
<evidence type="ECO:0000256" key="2">
    <source>
        <dbReference type="ARBA" id="ARBA00022578"/>
    </source>
</evidence>
<dbReference type="InterPro" id="IPR002513">
    <property type="entry name" value="Tn3_Tnp_DDE_dom"/>
</dbReference>
<evidence type="ECO:0000313" key="8">
    <source>
        <dbReference type="Proteomes" id="UP000249046"/>
    </source>
</evidence>
<feature type="domain" description="DUF4158" evidence="6">
    <location>
        <begin position="7"/>
        <end position="170"/>
    </location>
</feature>
<dbReference type="Pfam" id="PF13700">
    <property type="entry name" value="DUF4158"/>
    <property type="match status" value="1"/>
</dbReference>
<sequence length="981" mass="113132">MPRKSVLTPSQKVSLLSFPTSKIEFERYYTLSENDLFIIHQKREIHNRLGFALMLCCIRYPGISYDVDTVIEDNMMEFVKKQLSIQTEIDMQLYFKRETTRREQLAEIQNLYGYRSLNAKMHASYVELLLPTAKATDNGAIVANKLIELLRHEMIIVPNISVIERLCSEAITIATKWVYETLLEQCSKMQLDKLQKLFTSKPNTNISYLGWLQMRNFVANPKFILEHIQRLRFIKELDLPKNIEFSIHSNRLIKLAKEGKNLSSFDIARFETKRKNATIIAIVVDIKGSIIDDIIELNDKILSIIFNKAKNSHKNEFQDSSKTINEKLGLYYKIGQALIKAKQTNQNPYEAIEEFISWEEFEKSLVETKSLSKSENFDFLYRLSLYNGWFKKYIYHFYETIDLKASPNTQNILEAIKILQTLHKNNQRKMPSNAPTDFIKSRWNSVVFKNDGQIDKIFYEFAVASELKNALRSGDLWVSGSKQYKDFEEYLIDPKTYKECLSNEILLGVTSYDFKEWIAQKTDTLTTLLTQVNQEAKENRLIDAIINEKGLKISPLTASVPEEARNFIQKVYAMLPKIKVTALLQEVDEWISFSDSFTHLKTRNIAENKQLLLSVILADAINLGLSKMAEATPDTTYSKLASIQGWHIRQETYKDAQAQLTNAIHEQPITKYWGDGSSSSSDGQRFKTGGINQLSANINPKYGNDPGMIYYSHTSDKYAPFSMQLITSNVRDSTYVLDGLLHHEADLNITEHYTDTAGFTDHVFAMMNFQGFKFAPRIRDLKDKKLYPLSKDVIYENLSSIIGGTVNTQLIENNWEEILRLMFSIKKGVVPSSLIIKKLGSYPRQNSLATAIREIGKIERTIFTLEWIRDPNLRRRVHTGLNKGEAKHALTRAIHFNRLGEIRDKTYQNQLYKASGLNLVASAIILWNTVYIEKAVNYLRQTDENFNEELISNLSPLGWEHINLTGDYTWVKKVLPLALRI</sequence>
<dbReference type="GO" id="GO:0003677">
    <property type="term" value="F:DNA binding"/>
    <property type="evidence" value="ECO:0007669"/>
    <property type="project" value="UniProtKB-KW"/>
</dbReference>
<keyword evidence="4" id="KW-0233">DNA recombination</keyword>
<dbReference type="EMBL" id="QFPO01000038">
    <property type="protein sequence ID" value="PZQ09045.1"/>
    <property type="molecule type" value="Genomic_DNA"/>
</dbReference>
<dbReference type="Proteomes" id="UP000249046">
    <property type="component" value="Unassembled WGS sequence"/>
</dbReference>
<keyword evidence="3" id="KW-0238">DNA-binding</keyword>
<dbReference type="NCBIfam" id="NF033527">
    <property type="entry name" value="transpos_Tn3"/>
    <property type="match status" value="1"/>
</dbReference>
<reference evidence="7 8" key="1">
    <citation type="submission" date="2017-08" db="EMBL/GenBank/DDBJ databases">
        <title>Infants hospitalized years apart are colonized by the same room-sourced microbial strains.</title>
        <authorList>
            <person name="Brooks B."/>
            <person name="Olm M.R."/>
            <person name="Firek B.A."/>
            <person name="Baker R."/>
            <person name="Thomas B.C."/>
            <person name="Morowitz M.J."/>
            <person name="Banfield J.F."/>
        </authorList>
    </citation>
    <scope>NUCLEOTIDE SEQUENCE [LARGE SCALE GENOMIC DNA]</scope>
    <source>
        <strain evidence="7">S2_005_003_R2_42</strain>
    </source>
</reference>
<comment type="caution">
    <text evidence="7">The sequence shown here is derived from an EMBL/GenBank/DDBJ whole genome shotgun (WGS) entry which is preliminary data.</text>
</comment>
<feature type="domain" description="Tn3 transposase DDE" evidence="5">
    <location>
        <begin position="583"/>
        <end position="968"/>
    </location>
</feature>
<evidence type="ECO:0000259" key="6">
    <source>
        <dbReference type="Pfam" id="PF13700"/>
    </source>
</evidence>
<evidence type="ECO:0000256" key="4">
    <source>
        <dbReference type="ARBA" id="ARBA00023172"/>
    </source>
</evidence>
<dbReference type="AlphaFoldDB" id="A0A2W5K1T5"/>
<dbReference type="InterPro" id="IPR047653">
    <property type="entry name" value="Tn3-like_transpos"/>
</dbReference>
<accession>A0A2W5K1T5</accession>
<evidence type="ECO:0000313" key="7">
    <source>
        <dbReference type="EMBL" id="PZQ09045.1"/>
    </source>
</evidence>
<name>A0A2W5K1T5_9GAMM</name>